<dbReference type="EMBL" id="JQ418528">
    <property type="protein sequence ID" value="AFK89339.1"/>
    <property type="molecule type" value="Genomic_DNA"/>
</dbReference>
<proteinExistence type="predicted"/>
<evidence type="ECO:0000313" key="1">
    <source>
        <dbReference type="EMBL" id="AFK89339.1"/>
    </source>
</evidence>
<name>I3W162_9MICC</name>
<keyword evidence="1" id="KW-0614">Plasmid</keyword>
<organism evidence="1">
    <name type="scientific">Arthrobacter sp. J3.40</name>
    <dbReference type="NCBI Taxonomy" id="347209"/>
    <lineage>
        <taxon>Bacteria</taxon>
        <taxon>Bacillati</taxon>
        <taxon>Actinomycetota</taxon>
        <taxon>Actinomycetes</taxon>
        <taxon>Micrococcales</taxon>
        <taxon>Micrococcaceae</taxon>
        <taxon>Arthrobacter</taxon>
    </lineage>
</organism>
<dbReference type="AlphaFoldDB" id="I3W162"/>
<reference evidence="1" key="1">
    <citation type="submission" date="2012-01" db="EMBL/GenBank/DDBJ databases">
        <authorList>
            <person name="Summers A.O."/>
            <person name="Wireman J."/>
            <person name="Sale K."/>
        </authorList>
    </citation>
    <scope>NUCLEOTIDE SEQUENCE</scope>
    <source>
        <strain evidence="1">J3-40</strain>
        <plasmid evidence="1">pJ340-69</plasmid>
    </source>
</reference>
<protein>
    <submittedName>
        <fullName evidence="1">Uncharacterized protein</fullName>
    </submittedName>
</protein>
<sequence>MLEVPTFGVLALVYNRSSWVPSSTLRGSMEGILRCFKRVLRGAAHTGEL</sequence>
<geneLocation type="plasmid" evidence="1">
    <name>pJ340-69</name>
</geneLocation>
<accession>I3W162</accession>